<dbReference type="PANTHER" id="PTHR32322">
    <property type="entry name" value="INNER MEMBRANE TRANSPORTER"/>
    <property type="match status" value="1"/>
</dbReference>
<evidence type="ECO:0000256" key="4">
    <source>
        <dbReference type="ARBA" id="ARBA00022989"/>
    </source>
</evidence>
<feature type="transmembrane region" description="Helical" evidence="6">
    <location>
        <begin position="141"/>
        <end position="164"/>
    </location>
</feature>
<comment type="subcellular location">
    <subcellularLocation>
        <location evidence="1">Endomembrane system</location>
        <topology evidence="1">Multi-pass membrane protein</topology>
    </subcellularLocation>
</comment>
<feature type="transmembrane region" description="Helical" evidence="6">
    <location>
        <begin position="235"/>
        <end position="254"/>
    </location>
</feature>
<keyword evidence="4 6" id="KW-1133">Transmembrane helix</keyword>
<dbReference type="Pfam" id="PF00892">
    <property type="entry name" value="EamA"/>
    <property type="match status" value="2"/>
</dbReference>
<dbReference type="RefSeq" id="WP_135021618.1">
    <property type="nucleotide sequence ID" value="NZ_CP118848.1"/>
</dbReference>
<keyword evidence="3 6" id="KW-0812">Transmembrane</keyword>
<feature type="transmembrane region" description="Helical" evidence="6">
    <location>
        <begin position="176"/>
        <end position="195"/>
    </location>
</feature>
<feature type="domain" description="EamA" evidence="7">
    <location>
        <begin position="4"/>
        <end position="133"/>
    </location>
</feature>
<comment type="similarity">
    <text evidence="2">Belongs to the EamA transporter family.</text>
</comment>
<evidence type="ECO:0000256" key="2">
    <source>
        <dbReference type="ARBA" id="ARBA00007362"/>
    </source>
</evidence>
<organism evidence="8 9">
    <name type="scientific">Mammaliicoccus lentus</name>
    <name type="common">Staphylococcus lentus</name>
    <dbReference type="NCBI Taxonomy" id="42858"/>
    <lineage>
        <taxon>Bacteria</taxon>
        <taxon>Bacillati</taxon>
        <taxon>Bacillota</taxon>
        <taxon>Bacilli</taxon>
        <taxon>Bacillales</taxon>
        <taxon>Staphylococcaceae</taxon>
        <taxon>Mammaliicoccus</taxon>
    </lineage>
</organism>
<gene>
    <name evidence="8" type="ORF">PYH69_13325</name>
</gene>
<keyword evidence="5 6" id="KW-0472">Membrane</keyword>
<feature type="domain" description="EamA" evidence="7">
    <location>
        <begin position="149"/>
        <end position="277"/>
    </location>
</feature>
<feature type="transmembrane region" description="Helical" evidence="6">
    <location>
        <begin position="63"/>
        <end position="80"/>
    </location>
</feature>
<feature type="transmembrane region" description="Helical" evidence="6">
    <location>
        <begin position="207"/>
        <end position="228"/>
    </location>
</feature>
<dbReference type="SUPFAM" id="SSF103481">
    <property type="entry name" value="Multidrug resistance efflux transporter EmrE"/>
    <property type="match status" value="2"/>
</dbReference>
<feature type="transmembrane region" description="Helical" evidence="6">
    <location>
        <begin position="116"/>
        <end position="135"/>
    </location>
</feature>
<dbReference type="AlphaFoldDB" id="A0AAX3W3V4"/>
<dbReference type="GO" id="GO:0016020">
    <property type="term" value="C:membrane"/>
    <property type="evidence" value="ECO:0007669"/>
    <property type="project" value="UniProtKB-SubCell"/>
</dbReference>
<feature type="transmembrane region" description="Helical" evidence="6">
    <location>
        <begin position="86"/>
        <end position="109"/>
    </location>
</feature>
<feature type="transmembrane region" description="Helical" evidence="6">
    <location>
        <begin position="31"/>
        <end position="51"/>
    </location>
</feature>
<accession>A0AAX3W3V4</accession>
<dbReference type="Proteomes" id="UP001223261">
    <property type="component" value="Chromosome"/>
</dbReference>
<evidence type="ECO:0000256" key="1">
    <source>
        <dbReference type="ARBA" id="ARBA00004127"/>
    </source>
</evidence>
<dbReference type="PANTHER" id="PTHR32322:SF2">
    <property type="entry name" value="EAMA DOMAIN-CONTAINING PROTEIN"/>
    <property type="match status" value="1"/>
</dbReference>
<proteinExistence type="inferred from homology"/>
<feature type="transmembrane region" description="Helical" evidence="6">
    <location>
        <begin position="7"/>
        <end position="25"/>
    </location>
</feature>
<evidence type="ECO:0000313" key="8">
    <source>
        <dbReference type="EMBL" id="WHI59677.1"/>
    </source>
</evidence>
<reference evidence="8" key="1">
    <citation type="journal article" date="2023" name="Antibiotics">
        <title>Prevalence and Molecular Characterization of Methicillin-Resistant Staphylococci (MRS) and Mammaliicocci (MRM) in Dromedary Camels from Algeria: First Detection of SCCmec-mecC Hybrid in Methicillin-Resistant Mammaliicoccus lentus.</title>
        <authorList>
            <person name="Belhout C."/>
            <person name="Boyen F."/>
            <person name="Vereecke N."/>
            <person name="Theuns S."/>
            <person name="Taibi N."/>
            <person name="Stegger M."/>
            <person name="de la Fe-Rodriguez P.Y."/>
            <person name="Bouayad L."/>
            <person name="Elgroud R."/>
            <person name="Butaye P."/>
        </authorList>
    </citation>
    <scope>NUCLEOTIDE SEQUENCE</scope>
    <source>
        <strain evidence="8">7048</strain>
    </source>
</reference>
<dbReference type="EMBL" id="CP118848">
    <property type="protein sequence ID" value="WHI59677.1"/>
    <property type="molecule type" value="Genomic_DNA"/>
</dbReference>
<dbReference type="InterPro" id="IPR000620">
    <property type="entry name" value="EamA_dom"/>
</dbReference>
<feature type="transmembrane region" description="Helical" evidence="6">
    <location>
        <begin position="260"/>
        <end position="278"/>
    </location>
</feature>
<evidence type="ECO:0000256" key="6">
    <source>
        <dbReference type="SAM" id="Phobius"/>
    </source>
</evidence>
<evidence type="ECO:0000313" key="9">
    <source>
        <dbReference type="Proteomes" id="UP001223261"/>
    </source>
</evidence>
<dbReference type="InterPro" id="IPR037185">
    <property type="entry name" value="EmrE-like"/>
</dbReference>
<evidence type="ECO:0000259" key="7">
    <source>
        <dbReference type="Pfam" id="PF00892"/>
    </source>
</evidence>
<protein>
    <submittedName>
        <fullName evidence="8">EamA family transporter</fullName>
    </submittedName>
</protein>
<name>A0AAX3W3V4_MAMLE</name>
<evidence type="ECO:0000256" key="5">
    <source>
        <dbReference type="ARBA" id="ARBA00023136"/>
    </source>
</evidence>
<evidence type="ECO:0000256" key="3">
    <source>
        <dbReference type="ARBA" id="ARBA00022692"/>
    </source>
</evidence>
<dbReference type="InterPro" id="IPR050638">
    <property type="entry name" value="AA-Vitamin_Transporters"/>
</dbReference>
<sequence length="284" mass="31903">MRKYTLLFTLSLIWGSQFLFIALITHDASSITISFYKALLATLFLFIMTLFMRKTPYKKQWGLYILIAIFEVVIPFIFIVQGQRYISSGMASIIIALTPVFTLFILILIRQRKFNLVEIFALILGIFGIVILSWNPEKLGLVEYVSLGLLLIASLSFAISLVLMQNLQDDVPIHHMRNVLSIATIILIPITIFSSNTFTLHFDSLQWSSLIILGLVHSALAYVIYNILVRQYDAVFASLSNYIVPVVGVLLGVLILHEHLTLNIIIGSAVVLLSLIISQQVKSG</sequence>